<dbReference type="EMBL" id="CP055263">
    <property type="protein sequence ID" value="QNF30969.1"/>
    <property type="molecule type" value="Genomic_DNA"/>
</dbReference>
<gene>
    <name evidence="1" type="ORF">HUW50_14890</name>
</gene>
<proteinExistence type="predicted"/>
<protein>
    <submittedName>
        <fullName evidence="1">LacI family DNA-binding transcriptional regulator</fullName>
    </submittedName>
</protein>
<name>A0ABX6SAJ3_9BACI</name>
<keyword evidence="2" id="KW-1185">Reference proteome</keyword>
<dbReference type="GO" id="GO:0003677">
    <property type="term" value="F:DNA binding"/>
    <property type="evidence" value="ECO:0007669"/>
    <property type="project" value="UniProtKB-KW"/>
</dbReference>
<organism evidence="1 2">
    <name type="scientific">Metabacillus elymi</name>
    <dbReference type="NCBI Taxonomy" id="2745198"/>
    <lineage>
        <taxon>Bacteria</taxon>
        <taxon>Bacillati</taxon>
        <taxon>Bacillota</taxon>
        <taxon>Bacilli</taxon>
        <taxon>Bacillales</taxon>
        <taxon>Bacillaceae</taxon>
        <taxon>Metabacillus</taxon>
    </lineage>
</organism>
<evidence type="ECO:0000313" key="1">
    <source>
        <dbReference type="EMBL" id="QNF30969.1"/>
    </source>
</evidence>
<sequence length="22" mass="2284">MKMKASIYDVANLAGVSISTAI</sequence>
<reference evidence="1 2" key="1">
    <citation type="submission" date="2020-06" db="EMBL/GenBank/DDBJ databases">
        <title>Metabacillus dokdonensis sp. nov., isolated from the rhizosphere of Elymus tsukushiensis, a plant native to the Dokdo Islands, Republic of Korea.</title>
        <authorList>
            <person name="Lee S.Y."/>
            <person name="Hwang Y.J."/>
            <person name="Son J.S."/>
            <person name="Ghim S.Y."/>
        </authorList>
    </citation>
    <scope>NUCLEOTIDE SEQUENCE [LARGE SCALE GENOMIC DNA]</scope>
    <source>
        <strain evidence="1 2">KUDC1714</strain>
    </source>
</reference>
<dbReference type="Proteomes" id="UP000515490">
    <property type="component" value="Chromosome"/>
</dbReference>
<evidence type="ECO:0000313" key="2">
    <source>
        <dbReference type="Proteomes" id="UP000515490"/>
    </source>
</evidence>
<accession>A0ABX6SAJ3</accession>
<keyword evidence="1" id="KW-0238">DNA-binding</keyword>